<comment type="caution">
    <text evidence="2">The sequence shown here is derived from an EMBL/GenBank/DDBJ whole genome shotgun (WGS) entry which is preliminary data.</text>
</comment>
<keyword evidence="1" id="KW-1133">Transmembrane helix</keyword>
<accession>A0A1X2GNC6</accession>
<dbReference type="Proteomes" id="UP000242146">
    <property type="component" value="Unassembled WGS sequence"/>
</dbReference>
<dbReference type="EMBL" id="MCGT01000008">
    <property type="protein sequence ID" value="ORX57636.1"/>
    <property type="molecule type" value="Genomic_DNA"/>
</dbReference>
<organism evidence="2 3">
    <name type="scientific">Hesseltinella vesiculosa</name>
    <dbReference type="NCBI Taxonomy" id="101127"/>
    <lineage>
        <taxon>Eukaryota</taxon>
        <taxon>Fungi</taxon>
        <taxon>Fungi incertae sedis</taxon>
        <taxon>Mucoromycota</taxon>
        <taxon>Mucoromycotina</taxon>
        <taxon>Mucoromycetes</taxon>
        <taxon>Mucorales</taxon>
        <taxon>Cunninghamellaceae</taxon>
        <taxon>Hesseltinella</taxon>
    </lineage>
</organism>
<gene>
    <name evidence="2" type="ORF">DM01DRAFT_306558</name>
</gene>
<feature type="transmembrane region" description="Helical" evidence="1">
    <location>
        <begin position="12"/>
        <end position="30"/>
    </location>
</feature>
<sequence length="64" mass="6940">MYRTSTTLQMSVSYRYISLIFIAVALSSLIRSSICSLTVAGKFGDIDSLDIGTVACALFDLRAI</sequence>
<protein>
    <submittedName>
        <fullName evidence="2">Uncharacterized protein</fullName>
    </submittedName>
</protein>
<name>A0A1X2GNC6_9FUNG</name>
<dbReference type="AlphaFoldDB" id="A0A1X2GNC6"/>
<evidence type="ECO:0000313" key="3">
    <source>
        <dbReference type="Proteomes" id="UP000242146"/>
    </source>
</evidence>
<proteinExistence type="predicted"/>
<evidence type="ECO:0000256" key="1">
    <source>
        <dbReference type="SAM" id="Phobius"/>
    </source>
</evidence>
<reference evidence="2 3" key="1">
    <citation type="submission" date="2016-07" db="EMBL/GenBank/DDBJ databases">
        <title>Pervasive Adenine N6-methylation of Active Genes in Fungi.</title>
        <authorList>
            <consortium name="DOE Joint Genome Institute"/>
            <person name="Mondo S.J."/>
            <person name="Dannebaum R.O."/>
            <person name="Kuo R.C."/>
            <person name="Labutti K."/>
            <person name="Haridas S."/>
            <person name="Kuo A."/>
            <person name="Salamov A."/>
            <person name="Ahrendt S.R."/>
            <person name="Lipzen A."/>
            <person name="Sullivan W."/>
            <person name="Andreopoulos W.B."/>
            <person name="Clum A."/>
            <person name="Lindquist E."/>
            <person name="Daum C."/>
            <person name="Ramamoorthy G.K."/>
            <person name="Gryganskyi A."/>
            <person name="Culley D."/>
            <person name="Magnuson J.K."/>
            <person name="James T.Y."/>
            <person name="O'Malley M.A."/>
            <person name="Stajich J.E."/>
            <person name="Spatafora J.W."/>
            <person name="Visel A."/>
            <person name="Grigoriev I.V."/>
        </authorList>
    </citation>
    <scope>NUCLEOTIDE SEQUENCE [LARGE SCALE GENOMIC DNA]</scope>
    <source>
        <strain evidence="2 3">NRRL 3301</strain>
    </source>
</reference>
<keyword evidence="1" id="KW-0472">Membrane</keyword>
<keyword evidence="3" id="KW-1185">Reference proteome</keyword>
<keyword evidence="1" id="KW-0812">Transmembrane</keyword>
<evidence type="ECO:0000313" key="2">
    <source>
        <dbReference type="EMBL" id="ORX57636.1"/>
    </source>
</evidence>